<proteinExistence type="predicted"/>
<name>A0A803QRB5_CANSA</name>
<dbReference type="AlphaFoldDB" id="A0A803QRB5"/>
<accession>A0A803QRB5</accession>
<reference evidence="1" key="1">
    <citation type="submission" date="2021-03" db="UniProtKB">
        <authorList>
            <consortium name="EnsemblPlants"/>
        </authorList>
    </citation>
    <scope>IDENTIFICATION</scope>
</reference>
<dbReference type="Gramene" id="evm.model.ctgX1.10">
    <property type="protein sequence ID" value="cds.evm.model.ctgX1.10"/>
    <property type="gene ID" value="evm.TU.ctgX1.10"/>
</dbReference>
<protein>
    <submittedName>
        <fullName evidence="1">Uncharacterized protein</fullName>
    </submittedName>
</protein>
<evidence type="ECO:0000313" key="2">
    <source>
        <dbReference type="Proteomes" id="UP000596661"/>
    </source>
</evidence>
<organism evidence="1 2">
    <name type="scientific">Cannabis sativa</name>
    <name type="common">Hemp</name>
    <name type="synonym">Marijuana</name>
    <dbReference type="NCBI Taxonomy" id="3483"/>
    <lineage>
        <taxon>Eukaryota</taxon>
        <taxon>Viridiplantae</taxon>
        <taxon>Streptophyta</taxon>
        <taxon>Embryophyta</taxon>
        <taxon>Tracheophyta</taxon>
        <taxon>Spermatophyta</taxon>
        <taxon>Magnoliopsida</taxon>
        <taxon>eudicotyledons</taxon>
        <taxon>Gunneridae</taxon>
        <taxon>Pentapetalae</taxon>
        <taxon>rosids</taxon>
        <taxon>fabids</taxon>
        <taxon>Rosales</taxon>
        <taxon>Cannabaceae</taxon>
        <taxon>Cannabis</taxon>
    </lineage>
</organism>
<dbReference type="Proteomes" id="UP000596661">
    <property type="component" value="Unassembled WGS sequence"/>
</dbReference>
<sequence>MFDFEIRSAGLGLVHKCRVTVLRWSPRSRQNYLVYSRPVSESRSLDLDPCHLGLGLIQGLLQLESEVTECGFFGLGSGSILDYDSKSSLVHIRSTSCLVRFRSHEVVFGSTSWFGSKLGSLKCVFRVNFGFGARYLGPDPYLGSDGGVQTVLIKVLVWTQDHRSRSRSTFYPSLGLGQLPLVLYQDPSLGPVSPLKFGIGSEIWSKSQPSPGWVLDTEYCFCQSLWTDLGPYLSPSLSIFCAESRLGLDGSSSPSSALHFMIQVLKSELGSVLLNLLWFKTVKSTGSGPSVLVSGLVRSLQDLCPGFGSLSGILGSSSSLRSSLLSRFHLCLGSQSCGLGFSLLVWDPILVKFVFGFESLSLVRAQMGLKLAHLVHGQ</sequence>
<dbReference type="EnsemblPlants" id="evm.model.ctgX1.10">
    <property type="protein sequence ID" value="cds.evm.model.ctgX1.10"/>
    <property type="gene ID" value="evm.TU.ctgX1.10"/>
</dbReference>
<keyword evidence="2" id="KW-1185">Reference proteome</keyword>
<evidence type="ECO:0000313" key="1">
    <source>
        <dbReference type="EnsemblPlants" id="cds.evm.model.ctgX1.10"/>
    </source>
</evidence>